<gene>
    <name evidence="4" type="ORF">CferDRAFT_0810</name>
</gene>
<dbReference type="PANTHER" id="PTHR39206:SF1">
    <property type="entry name" value="SLL8004 PROTEIN"/>
    <property type="match status" value="1"/>
</dbReference>
<dbReference type="Pfam" id="PF06414">
    <property type="entry name" value="Zeta_toxin"/>
    <property type="match status" value="1"/>
</dbReference>
<keyword evidence="5" id="KW-1185">Reference proteome</keyword>
<dbReference type="InterPro" id="IPR010488">
    <property type="entry name" value="Zeta_toxin_domain"/>
</dbReference>
<evidence type="ECO:0000256" key="2">
    <source>
        <dbReference type="ARBA" id="ARBA00022840"/>
    </source>
</evidence>
<reference evidence="4 5" key="1">
    <citation type="submission" date="2006-07" db="EMBL/GenBank/DDBJ databases">
        <title>Annotation of the draft genome assembly of Chlorobium ferroxidans DSM 13031.</title>
        <authorList>
            <consortium name="US DOE Joint Genome Institute (JGI-ORNL)"/>
            <person name="Larimer F."/>
            <person name="Land M."/>
            <person name="Hauser L."/>
        </authorList>
    </citation>
    <scope>NUCLEOTIDE SEQUENCE [LARGE SCALE GENOMIC DNA]</scope>
    <source>
        <strain evidence="4 5">DSM 13031</strain>
    </source>
</reference>
<keyword evidence="2" id="KW-0067">ATP-binding</keyword>
<dbReference type="OrthoDB" id="9791543at2"/>
<proteinExistence type="predicted"/>
<dbReference type="GO" id="GO:0005524">
    <property type="term" value="F:ATP binding"/>
    <property type="evidence" value="ECO:0007669"/>
    <property type="project" value="UniProtKB-KW"/>
</dbReference>
<dbReference type="Proteomes" id="UP000004162">
    <property type="component" value="Unassembled WGS sequence"/>
</dbReference>
<protein>
    <recommendedName>
        <fullName evidence="3">Zeta toxin domain-containing protein</fullName>
    </recommendedName>
</protein>
<evidence type="ECO:0000313" key="5">
    <source>
        <dbReference type="Proteomes" id="UP000004162"/>
    </source>
</evidence>
<comment type="caution">
    <text evidence="4">The sequence shown here is derived from an EMBL/GenBank/DDBJ whole genome shotgun (WGS) entry which is preliminary data.</text>
</comment>
<feature type="domain" description="Zeta toxin" evidence="3">
    <location>
        <begin position="29"/>
        <end position="116"/>
    </location>
</feature>
<dbReference type="PANTHER" id="PTHR39206">
    <property type="entry name" value="SLL8004 PROTEIN"/>
    <property type="match status" value="1"/>
</dbReference>
<dbReference type="EMBL" id="AASE01000012">
    <property type="protein sequence ID" value="EAT58836.1"/>
    <property type="molecule type" value="Genomic_DNA"/>
</dbReference>
<keyword evidence="1" id="KW-0547">Nucleotide-binding</keyword>
<dbReference type="RefSeq" id="WP_006366548.1">
    <property type="nucleotide sequence ID" value="NZ_AASE01000012.1"/>
</dbReference>
<accession>Q0YR71</accession>
<evidence type="ECO:0000259" key="3">
    <source>
        <dbReference type="Pfam" id="PF06414"/>
    </source>
</evidence>
<evidence type="ECO:0000313" key="4">
    <source>
        <dbReference type="EMBL" id="EAT58836.1"/>
    </source>
</evidence>
<dbReference type="GO" id="GO:0016301">
    <property type="term" value="F:kinase activity"/>
    <property type="evidence" value="ECO:0007669"/>
    <property type="project" value="InterPro"/>
</dbReference>
<reference evidence="4 5" key="2">
    <citation type="submission" date="2006-07" db="EMBL/GenBank/DDBJ databases">
        <title>Sequencing of the draft genome and assembly of Chlorobium ferroxidans DSM 13031.</title>
        <authorList>
            <consortium name="US DOE Joint Genome Institute (JGI-PGF)"/>
            <person name="Copeland A."/>
            <person name="Lucas S."/>
            <person name="Lapidus A."/>
            <person name="Barry K."/>
            <person name="Glavina del Rio T."/>
            <person name="Dalin E."/>
            <person name="Tice H."/>
            <person name="Bruce D."/>
            <person name="Pitluck S."/>
            <person name="Richardson P."/>
        </authorList>
    </citation>
    <scope>NUCLEOTIDE SEQUENCE [LARGE SCALE GENOMIC DNA]</scope>
    <source>
        <strain evidence="4 5">DSM 13031</strain>
    </source>
</reference>
<evidence type="ECO:0000256" key="1">
    <source>
        <dbReference type="ARBA" id="ARBA00022741"/>
    </source>
</evidence>
<dbReference type="Gene3D" id="3.40.50.300">
    <property type="entry name" value="P-loop containing nucleotide triphosphate hydrolases"/>
    <property type="match status" value="1"/>
</dbReference>
<dbReference type="InterPro" id="IPR027417">
    <property type="entry name" value="P-loop_NTPase"/>
</dbReference>
<name>Q0YR71_9CHLB</name>
<organism evidence="4 5">
    <name type="scientific">Chlorobium ferrooxidans DSM 13031</name>
    <dbReference type="NCBI Taxonomy" id="377431"/>
    <lineage>
        <taxon>Bacteria</taxon>
        <taxon>Pseudomonadati</taxon>
        <taxon>Chlorobiota</taxon>
        <taxon>Chlorobiia</taxon>
        <taxon>Chlorobiales</taxon>
        <taxon>Chlorobiaceae</taxon>
        <taxon>Chlorobium/Pelodictyon group</taxon>
        <taxon>Chlorobium</taxon>
    </lineage>
</organism>
<sequence length="143" mass="16177">MAHTLRFVNADLIAAGLAPFNPEVAAFKAARIMLNEIDDCVSNGESFSFETTLSGLTYLQRILEWKAQGYRVKIWFIALHSPDIAVTRVAERVRQGGHNIPENIIRRRFAAGLYNFNYKYKAIADSWVLYDGTLTPPKLIAWS</sequence>
<dbReference type="AlphaFoldDB" id="Q0YR71"/>